<dbReference type="GO" id="GO:0005506">
    <property type="term" value="F:iron ion binding"/>
    <property type="evidence" value="ECO:0007669"/>
    <property type="project" value="InterPro"/>
</dbReference>
<dbReference type="PROSITE" id="PS00086">
    <property type="entry name" value="CYTOCHROME_P450"/>
    <property type="match status" value="1"/>
</dbReference>
<keyword evidence="8 10" id="KW-0503">Monooxygenase</keyword>
<evidence type="ECO:0000256" key="2">
    <source>
        <dbReference type="ARBA" id="ARBA00005179"/>
    </source>
</evidence>
<keyword evidence="7 9" id="KW-0408">Iron</keyword>
<keyword evidence="12" id="KW-1185">Reference proteome</keyword>
<evidence type="ECO:0000313" key="11">
    <source>
        <dbReference type="EMBL" id="KAH8985559.1"/>
    </source>
</evidence>
<comment type="cofactor">
    <cofactor evidence="1 9">
        <name>heme</name>
        <dbReference type="ChEBI" id="CHEBI:30413"/>
    </cofactor>
</comment>
<name>A0AAD4Q5D1_9AGAM</name>
<comment type="pathway">
    <text evidence="2">Secondary metabolite biosynthesis.</text>
</comment>
<evidence type="ECO:0000256" key="8">
    <source>
        <dbReference type="ARBA" id="ARBA00023033"/>
    </source>
</evidence>
<dbReference type="EMBL" id="JAKELL010000062">
    <property type="protein sequence ID" value="KAH8985559.1"/>
    <property type="molecule type" value="Genomic_DNA"/>
</dbReference>
<evidence type="ECO:0000256" key="5">
    <source>
        <dbReference type="ARBA" id="ARBA00022723"/>
    </source>
</evidence>
<keyword evidence="6 10" id="KW-0560">Oxidoreductase</keyword>
<dbReference type="GO" id="GO:0016705">
    <property type="term" value="F:oxidoreductase activity, acting on paired donors, with incorporation or reduction of molecular oxygen"/>
    <property type="evidence" value="ECO:0007669"/>
    <property type="project" value="InterPro"/>
</dbReference>
<sequence length="520" mass="58280">MSFSPSPSSALGGGYGAPVRLATATTLVGVSLWLLTRLIKNASRKLPPGPKGLPLIGDIRHASDHGWLSSPERKNDYGEMMYVSVLGQGILVLNSRRVAVDLLEKRSNIYSDRPHNIVLCDYMSEGLSLASTPYNDLLRRYRRATMDSFSKSGVSIFQPVQHREAMMLALDLMKSPSDRETHLRRHSMSIMLSINYHLPPARSESDPLLLGITDRIRHISHTLEPGAHLVEFFPWLRYVPSMFAKWKREAQLWFVETTSLFERLVSNVADDLANGIDKPSFAAALIKNQDKYNLSERERAWVAGTMLFAGGETASSILEWWLLAMVANPEIQTRAHSELDKVVGRARPPTFADLPSLPYIRAVVKETLRWAQVAPFGVPHRSTADDWYEGVFIPKGTICMPNIRMINSDTGVFGADAIRFNPDRYLDAATEEREMGSTIFGFGRRVCLGRFIAEGTLAIDVATLLWAMRFERPEGVQGELDTETCVLEGLSARPVRFEVRASPRFPETKTLIVDALELYK</sequence>
<evidence type="ECO:0000256" key="1">
    <source>
        <dbReference type="ARBA" id="ARBA00001971"/>
    </source>
</evidence>
<dbReference type="InterPro" id="IPR050364">
    <property type="entry name" value="Cytochrome_P450_fung"/>
</dbReference>
<evidence type="ECO:0000256" key="7">
    <source>
        <dbReference type="ARBA" id="ARBA00023004"/>
    </source>
</evidence>
<organism evidence="11 12">
    <name type="scientific">Lactarius akahatsu</name>
    <dbReference type="NCBI Taxonomy" id="416441"/>
    <lineage>
        <taxon>Eukaryota</taxon>
        <taxon>Fungi</taxon>
        <taxon>Dikarya</taxon>
        <taxon>Basidiomycota</taxon>
        <taxon>Agaricomycotina</taxon>
        <taxon>Agaricomycetes</taxon>
        <taxon>Russulales</taxon>
        <taxon>Russulaceae</taxon>
        <taxon>Lactarius</taxon>
    </lineage>
</organism>
<dbReference type="AlphaFoldDB" id="A0AAD4Q5D1"/>
<dbReference type="InterPro" id="IPR036396">
    <property type="entry name" value="Cyt_P450_sf"/>
</dbReference>
<dbReference type="PANTHER" id="PTHR46300:SF7">
    <property type="entry name" value="P450, PUTATIVE (EUROFUNG)-RELATED"/>
    <property type="match status" value="1"/>
</dbReference>
<dbReference type="PRINTS" id="PR00385">
    <property type="entry name" value="P450"/>
</dbReference>
<dbReference type="PANTHER" id="PTHR46300">
    <property type="entry name" value="P450, PUTATIVE (EUROFUNG)-RELATED-RELATED"/>
    <property type="match status" value="1"/>
</dbReference>
<evidence type="ECO:0000256" key="3">
    <source>
        <dbReference type="ARBA" id="ARBA00010617"/>
    </source>
</evidence>
<evidence type="ECO:0000256" key="10">
    <source>
        <dbReference type="RuleBase" id="RU000461"/>
    </source>
</evidence>
<dbReference type="InterPro" id="IPR002401">
    <property type="entry name" value="Cyt_P450_E_grp-I"/>
</dbReference>
<dbReference type="GO" id="GO:0020037">
    <property type="term" value="F:heme binding"/>
    <property type="evidence" value="ECO:0007669"/>
    <property type="project" value="InterPro"/>
</dbReference>
<evidence type="ECO:0000256" key="9">
    <source>
        <dbReference type="PIRSR" id="PIRSR602401-1"/>
    </source>
</evidence>
<gene>
    <name evidence="11" type="ORF">EDB92DRAFT_1882406</name>
</gene>
<dbReference type="InterPro" id="IPR001128">
    <property type="entry name" value="Cyt_P450"/>
</dbReference>
<keyword evidence="4 9" id="KW-0349">Heme</keyword>
<dbReference type="PRINTS" id="PR00463">
    <property type="entry name" value="EP450I"/>
</dbReference>
<comment type="caution">
    <text evidence="11">The sequence shown here is derived from an EMBL/GenBank/DDBJ whole genome shotgun (WGS) entry which is preliminary data.</text>
</comment>
<dbReference type="SUPFAM" id="SSF48264">
    <property type="entry name" value="Cytochrome P450"/>
    <property type="match status" value="1"/>
</dbReference>
<comment type="similarity">
    <text evidence="3 10">Belongs to the cytochrome P450 family.</text>
</comment>
<dbReference type="CDD" id="cd11065">
    <property type="entry name" value="CYP64-like"/>
    <property type="match status" value="1"/>
</dbReference>
<feature type="binding site" description="axial binding residue" evidence="9">
    <location>
        <position position="447"/>
    </location>
    <ligand>
        <name>heme</name>
        <dbReference type="ChEBI" id="CHEBI:30413"/>
    </ligand>
    <ligandPart>
        <name>Fe</name>
        <dbReference type="ChEBI" id="CHEBI:18248"/>
    </ligandPart>
</feature>
<protein>
    <submittedName>
        <fullName evidence="11">Cytochrome P450</fullName>
    </submittedName>
</protein>
<keyword evidence="5 9" id="KW-0479">Metal-binding</keyword>
<evidence type="ECO:0000313" key="12">
    <source>
        <dbReference type="Proteomes" id="UP001201163"/>
    </source>
</evidence>
<dbReference type="Proteomes" id="UP001201163">
    <property type="component" value="Unassembled WGS sequence"/>
</dbReference>
<dbReference type="InterPro" id="IPR017972">
    <property type="entry name" value="Cyt_P450_CS"/>
</dbReference>
<evidence type="ECO:0000256" key="4">
    <source>
        <dbReference type="ARBA" id="ARBA00022617"/>
    </source>
</evidence>
<evidence type="ECO:0000256" key="6">
    <source>
        <dbReference type="ARBA" id="ARBA00023002"/>
    </source>
</evidence>
<proteinExistence type="inferred from homology"/>
<dbReference type="Pfam" id="PF00067">
    <property type="entry name" value="p450"/>
    <property type="match status" value="1"/>
</dbReference>
<accession>A0AAD4Q5D1</accession>
<dbReference type="Gene3D" id="1.10.630.10">
    <property type="entry name" value="Cytochrome P450"/>
    <property type="match status" value="1"/>
</dbReference>
<dbReference type="GO" id="GO:0004497">
    <property type="term" value="F:monooxygenase activity"/>
    <property type="evidence" value="ECO:0007669"/>
    <property type="project" value="UniProtKB-KW"/>
</dbReference>
<reference evidence="11" key="1">
    <citation type="submission" date="2022-01" db="EMBL/GenBank/DDBJ databases">
        <title>Comparative genomics reveals a dynamic genome evolution in the ectomycorrhizal milk-cap (Lactarius) mushrooms.</title>
        <authorList>
            <consortium name="DOE Joint Genome Institute"/>
            <person name="Lebreton A."/>
            <person name="Tang N."/>
            <person name="Kuo A."/>
            <person name="LaButti K."/>
            <person name="Drula E."/>
            <person name="Barry K."/>
            <person name="Clum A."/>
            <person name="Lipzen A."/>
            <person name="Mousain D."/>
            <person name="Ng V."/>
            <person name="Wang R."/>
            <person name="Wang X."/>
            <person name="Dai Y."/>
            <person name="Henrissat B."/>
            <person name="Grigoriev I.V."/>
            <person name="Guerin-Laguette A."/>
            <person name="Yu F."/>
            <person name="Martin F.M."/>
        </authorList>
    </citation>
    <scope>NUCLEOTIDE SEQUENCE</scope>
    <source>
        <strain evidence="11">QP</strain>
    </source>
</reference>